<evidence type="ECO:0000256" key="1">
    <source>
        <dbReference type="SAM" id="MobiDB-lite"/>
    </source>
</evidence>
<feature type="compositionally biased region" description="Polar residues" evidence="1">
    <location>
        <begin position="97"/>
        <end position="112"/>
    </location>
</feature>
<feature type="compositionally biased region" description="Basic and acidic residues" evidence="1">
    <location>
        <begin position="319"/>
        <end position="328"/>
    </location>
</feature>
<organism evidence="2 3">
    <name type="scientific">Coniophora puteana (strain RWD-64-598)</name>
    <name type="common">Brown rot fungus</name>
    <dbReference type="NCBI Taxonomy" id="741705"/>
    <lineage>
        <taxon>Eukaryota</taxon>
        <taxon>Fungi</taxon>
        <taxon>Dikarya</taxon>
        <taxon>Basidiomycota</taxon>
        <taxon>Agaricomycotina</taxon>
        <taxon>Agaricomycetes</taxon>
        <taxon>Agaricomycetidae</taxon>
        <taxon>Boletales</taxon>
        <taxon>Coniophorineae</taxon>
        <taxon>Coniophoraceae</taxon>
        <taxon>Coniophora</taxon>
    </lineage>
</organism>
<feature type="compositionally biased region" description="Basic and acidic residues" evidence="1">
    <location>
        <begin position="282"/>
        <end position="296"/>
    </location>
</feature>
<dbReference type="OrthoDB" id="2855464at2759"/>
<feature type="region of interest" description="Disordered" evidence="1">
    <location>
        <begin position="259"/>
        <end position="415"/>
    </location>
</feature>
<accession>R7SEE9</accession>
<evidence type="ECO:0000313" key="2">
    <source>
        <dbReference type="EMBL" id="EIW74561.1"/>
    </source>
</evidence>
<evidence type="ECO:0000313" key="3">
    <source>
        <dbReference type="Proteomes" id="UP000053558"/>
    </source>
</evidence>
<dbReference type="RefSeq" id="XP_007775174.1">
    <property type="nucleotide sequence ID" value="XM_007776984.1"/>
</dbReference>
<feature type="compositionally biased region" description="Basic and acidic residues" evidence="1">
    <location>
        <begin position="186"/>
        <end position="211"/>
    </location>
</feature>
<feature type="compositionally biased region" description="Basic and acidic residues" evidence="1">
    <location>
        <begin position="405"/>
        <end position="415"/>
    </location>
</feature>
<dbReference type="EMBL" id="JH711591">
    <property type="protein sequence ID" value="EIW74561.1"/>
    <property type="molecule type" value="Genomic_DNA"/>
</dbReference>
<dbReference type="AlphaFoldDB" id="R7SEE9"/>
<sequence length="415" mass="45146">MTSPTELNDDAGLKLLADCCTNVGEREVTITCSPTPDSEGFYDAVLRNLYRRALEYNTESLFQVLPPDLETLQQWASRRLKADSGLTVTDDFPTPDIHSTSAGEASAGNATRSSKKRARSVDGDGEDELDDTQNLDKPPKRKSARLATQPFMKPKAATKKSAGKGRAADTLAGPSRGENSAPSKFVSDEDLIRGRETKPRGNRTEDERKQELEDDDWVKLFSLKYVVCDGCNVTIKCCGKGHYYDTNWSRHRKLCERIPLSERQSKRTPGPSRPKGQKKKHGSDSEAKASKCRPDAELAAASSAQPLAQSKKQKSSRGKGKERTRDNGDSNDAVSEVANGDEPQRPVTPPHPAFGLAPGSEEIVPAVNTSPVHSAAMNGGSSAPPQLPPRLRGSISSYAAISRPRSMDRFMDPIP</sequence>
<feature type="compositionally biased region" description="Low complexity" evidence="1">
    <location>
        <begin position="298"/>
        <end position="310"/>
    </location>
</feature>
<dbReference type="KEGG" id="cput:CONPUDRAFT_147602"/>
<keyword evidence="3" id="KW-1185">Reference proteome</keyword>
<gene>
    <name evidence="2" type="ORF">CONPUDRAFT_147602</name>
</gene>
<dbReference type="GeneID" id="19202347"/>
<reference evidence="3" key="1">
    <citation type="journal article" date="2012" name="Science">
        <title>The Paleozoic origin of enzymatic lignin decomposition reconstructed from 31 fungal genomes.</title>
        <authorList>
            <person name="Floudas D."/>
            <person name="Binder M."/>
            <person name="Riley R."/>
            <person name="Barry K."/>
            <person name="Blanchette R.A."/>
            <person name="Henrissat B."/>
            <person name="Martinez A.T."/>
            <person name="Otillar R."/>
            <person name="Spatafora J.W."/>
            <person name="Yadav J.S."/>
            <person name="Aerts A."/>
            <person name="Benoit I."/>
            <person name="Boyd A."/>
            <person name="Carlson A."/>
            <person name="Copeland A."/>
            <person name="Coutinho P.M."/>
            <person name="de Vries R.P."/>
            <person name="Ferreira P."/>
            <person name="Findley K."/>
            <person name="Foster B."/>
            <person name="Gaskell J."/>
            <person name="Glotzer D."/>
            <person name="Gorecki P."/>
            <person name="Heitman J."/>
            <person name="Hesse C."/>
            <person name="Hori C."/>
            <person name="Igarashi K."/>
            <person name="Jurgens J.A."/>
            <person name="Kallen N."/>
            <person name="Kersten P."/>
            <person name="Kohler A."/>
            <person name="Kuees U."/>
            <person name="Kumar T.K.A."/>
            <person name="Kuo A."/>
            <person name="LaButti K."/>
            <person name="Larrondo L.F."/>
            <person name="Lindquist E."/>
            <person name="Ling A."/>
            <person name="Lombard V."/>
            <person name="Lucas S."/>
            <person name="Lundell T."/>
            <person name="Martin R."/>
            <person name="McLaughlin D.J."/>
            <person name="Morgenstern I."/>
            <person name="Morin E."/>
            <person name="Murat C."/>
            <person name="Nagy L.G."/>
            <person name="Nolan M."/>
            <person name="Ohm R.A."/>
            <person name="Patyshakuliyeva A."/>
            <person name="Rokas A."/>
            <person name="Ruiz-Duenas F.J."/>
            <person name="Sabat G."/>
            <person name="Salamov A."/>
            <person name="Samejima M."/>
            <person name="Schmutz J."/>
            <person name="Slot J.C."/>
            <person name="St John F."/>
            <person name="Stenlid J."/>
            <person name="Sun H."/>
            <person name="Sun S."/>
            <person name="Syed K."/>
            <person name="Tsang A."/>
            <person name="Wiebenga A."/>
            <person name="Young D."/>
            <person name="Pisabarro A."/>
            <person name="Eastwood D.C."/>
            <person name="Martin F."/>
            <person name="Cullen D."/>
            <person name="Grigoriev I.V."/>
            <person name="Hibbett D.S."/>
        </authorList>
    </citation>
    <scope>NUCLEOTIDE SEQUENCE [LARGE SCALE GENOMIC DNA]</scope>
    <source>
        <strain evidence="3">RWD-64-598 SS2</strain>
    </source>
</reference>
<protein>
    <submittedName>
        <fullName evidence="2">Uncharacterized protein</fullName>
    </submittedName>
</protein>
<feature type="compositionally biased region" description="Acidic residues" evidence="1">
    <location>
        <begin position="123"/>
        <end position="133"/>
    </location>
</feature>
<name>R7SEE9_CONPW</name>
<proteinExistence type="predicted"/>
<feature type="region of interest" description="Disordered" evidence="1">
    <location>
        <begin position="86"/>
        <end position="211"/>
    </location>
</feature>
<dbReference type="Proteomes" id="UP000053558">
    <property type="component" value="Unassembled WGS sequence"/>
</dbReference>